<evidence type="ECO:0000256" key="1">
    <source>
        <dbReference type="SAM" id="Phobius"/>
    </source>
</evidence>
<dbReference type="PANTHER" id="PTHR33802:SF1">
    <property type="entry name" value="XK-RELATED PROTEIN"/>
    <property type="match status" value="1"/>
</dbReference>
<feature type="transmembrane region" description="Helical" evidence="1">
    <location>
        <begin position="93"/>
        <end position="114"/>
    </location>
</feature>
<keyword evidence="1" id="KW-1133">Transmembrane helix</keyword>
<organism evidence="2 3">
    <name type="scientific">Phormidium pseudopriestleyi FRX01</name>
    <dbReference type="NCBI Taxonomy" id="1759528"/>
    <lineage>
        <taxon>Bacteria</taxon>
        <taxon>Bacillati</taxon>
        <taxon>Cyanobacteriota</taxon>
        <taxon>Cyanophyceae</taxon>
        <taxon>Oscillatoriophycideae</taxon>
        <taxon>Oscillatoriales</taxon>
        <taxon>Oscillatoriaceae</taxon>
        <taxon>Phormidium</taxon>
    </lineage>
</organism>
<evidence type="ECO:0000313" key="3">
    <source>
        <dbReference type="Proteomes" id="UP000664844"/>
    </source>
</evidence>
<keyword evidence="3" id="KW-1185">Reference proteome</keyword>
<dbReference type="PANTHER" id="PTHR33802">
    <property type="entry name" value="SI:CH211-161H7.5-RELATED"/>
    <property type="match status" value="1"/>
</dbReference>
<evidence type="ECO:0000313" key="2">
    <source>
        <dbReference type="EMBL" id="MBO0348158.1"/>
    </source>
</evidence>
<feature type="transmembrane region" description="Helical" evidence="1">
    <location>
        <begin position="120"/>
        <end position="137"/>
    </location>
</feature>
<sequence length="260" mass="29581">MTQMYERSNSDLLRSVSTLLAILAAFVTNILANIFPFNDITIGEISNQKFRDVLIIPANYAFSIWGLIYLALISFGIYQALPAQRHHPRLRRISYLLVLASLAQIAWVFLFAYLQFGWSVLAMLIILLSLILTYLRLQIGKERVPPREKWFINIPLSIYLAWISVATVVNIASTLYDWGWEEPNTLVFWTVVMLGVSAAIAAVVTIQRGDTAFNLVFVWAYIAIAVRQSEYMVIVSTALGLAIGLILLLLVPWWKKRRKT</sequence>
<feature type="transmembrane region" description="Helical" evidence="1">
    <location>
        <begin position="211"/>
        <end position="227"/>
    </location>
</feature>
<dbReference type="Proteomes" id="UP000664844">
    <property type="component" value="Unassembled WGS sequence"/>
</dbReference>
<accession>A0ABS3FMU3</accession>
<keyword evidence="1" id="KW-0812">Transmembrane</keyword>
<dbReference type="InterPro" id="IPR038330">
    <property type="entry name" value="TspO/MBR-related_sf"/>
</dbReference>
<feature type="transmembrane region" description="Helical" evidence="1">
    <location>
        <begin position="55"/>
        <end position="81"/>
    </location>
</feature>
<feature type="transmembrane region" description="Helical" evidence="1">
    <location>
        <begin position="158"/>
        <end position="180"/>
    </location>
</feature>
<gene>
    <name evidence="2" type="ORF">J0895_03380</name>
</gene>
<proteinExistence type="predicted"/>
<feature type="transmembrane region" description="Helical" evidence="1">
    <location>
        <begin position="12"/>
        <end position="35"/>
    </location>
</feature>
<feature type="transmembrane region" description="Helical" evidence="1">
    <location>
        <begin position="186"/>
        <end position="204"/>
    </location>
</feature>
<dbReference type="EMBL" id="JAFLQW010000081">
    <property type="protein sequence ID" value="MBO0348158.1"/>
    <property type="molecule type" value="Genomic_DNA"/>
</dbReference>
<name>A0ABS3FMU3_9CYAN</name>
<reference evidence="2 3" key="1">
    <citation type="submission" date="2021-03" db="EMBL/GenBank/DDBJ databases">
        <title>Metabolic Capacity of the Antarctic Cyanobacterium Phormidium pseudopriestleyi that Sustains Oxygenic Photosynthesis in the Presence of Hydrogen Sulfide.</title>
        <authorList>
            <person name="Lumian J.E."/>
            <person name="Jungblut A.D."/>
            <person name="Dillon M.L."/>
            <person name="Hawes I."/>
            <person name="Doran P.T."/>
            <person name="Mackey T.J."/>
            <person name="Dick G.J."/>
            <person name="Grettenberger C.L."/>
            <person name="Sumner D.Y."/>
        </authorList>
    </citation>
    <scope>NUCLEOTIDE SEQUENCE [LARGE SCALE GENOMIC DNA]</scope>
    <source>
        <strain evidence="2 3">FRX01</strain>
    </source>
</reference>
<keyword evidence="1" id="KW-0472">Membrane</keyword>
<dbReference type="Gene3D" id="1.20.1260.100">
    <property type="entry name" value="TspO/MBR protein"/>
    <property type="match status" value="1"/>
</dbReference>
<feature type="transmembrane region" description="Helical" evidence="1">
    <location>
        <begin position="233"/>
        <end position="254"/>
    </location>
</feature>
<dbReference type="RefSeq" id="WP_207086723.1">
    <property type="nucleotide sequence ID" value="NZ_JAFLQW010000081.1"/>
</dbReference>
<comment type="caution">
    <text evidence="2">The sequence shown here is derived from an EMBL/GenBank/DDBJ whole genome shotgun (WGS) entry which is preliminary data.</text>
</comment>
<protein>
    <submittedName>
        <fullName evidence="2">Tryptophan-rich sensory protein</fullName>
    </submittedName>
</protein>